<reference evidence="1" key="1">
    <citation type="submission" date="2023-07" db="EMBL/GenBank/DDBJ databases">
        <title>Genome content predicts the carbon catabolic preferences of heterotrophic bacteria.</title>
        <authorList>
            <person name="Gralka M."/>
        </authorList>
    </citation>
    <scope>NUCLEOTIDE SEQUENCE</scope>
    <source>
        <strain evidence="1">E2R20</strain>
    </source>
</reference>
<dbReference type="GO" id="GO:0006310">
    <property type="term" value="P:DNA recombination"/>
    <property type="evidence" value="ECO:0007669"/>
    <property type="project" value="InterPro"/>
</dbReference>
<dbReference type="Proteomes" id="UP001170310">
    <property type="component" value="Unassembled WGS sequence"/>
</dbReference>
<sequence length="146" mass="16815">MAKEWSYIIDIPPVATPRPNFRSVKGADGKVKNITYYPEKYNQYMRDVQEMLKRDNALNKDFYDVMACPYGVKAEIKFFVQAPKGYKGVNNIMRTTAPDIDNLEKAAFDSIFKGLEIKDSRIAMVAKAKFQELHRPRTEITLKGIE</sequence>
<dbReference type="SUPFAM" id="SSF103084">
    <property type="entry name" value="Holliday junction resolvase RusA"/>
    <property type="match status" value="1"/>
</dbReference>
<dbReference type="RefSeq" id="WP_017636246.1">
    <property type="nucleotide sequence ID" value="NZ_JAUOQO010000018.1"/>
</dbReference>
<dbReference type="InterPro" id="IPR008822">
    <property type="entry name" value="Endonuclease_RusA-like"/>
</dbReference>
<dbReference type="AlphaFoldDB" id="A0AAW7YXE4"/>
<protein>
    <submittedName>
        <fullName evidence="1">RusA family crossover junction endodeoxyribonuclease</fullName>
    </submittedName>
</protein>
<accession>A0AAW7YXE4</accession>
<dbReference type="EMBL" id="JAUOQO010000018">
    <property type="protein sequence ID" value="MDO6574928.1"/>
    <property type="molecule type" value="Genomic_DNA"/>
</dbReference>
<organism evidence="1 2">
    <name type="scientific">Staphylococcus pasteuri_A</name>
    <dbReference type="NCBI Taxonomy" id="3062664"/>
    <lineage>
        <taxon>Bacteria</taxon>
        <taxon>Bacillati</taxon>
        <taxon>Bacillota</taxon>
        <taxon>Bacilli</taxon>
        <taxon>Bacillales</taxon>
        <taxon>Staphylococcaceae</taxon>
        <taxon>Staphylococcus</taxon>
    </lineage>
</organism>
<proteinExistence type="predicted"/>
<dbReference type="Pfam" id="PF05866">
    <property type="entry name" value="RusA"/>
    <property type="match status" value="1"/>
</dbReference>
<evidence type="ECO:0000313" key="2">
    <source>
        <dbReference type="Proteomes" id="UP001170310"/>
    </source>
</evidence>
<dbReference type="GO" id="GO:0006281">
    <property type="term" value="P:DNA repair"/>
    <property type="evidence" value="ECO:0007669"/>
    <property type="project" value="InterPro"/>
</dbReference>
<dbReference type="InterPro" id="IPR036614">
    <property type="entry name" value="RusA-like_sf"/>
</dbReference>
<evidence type="ECO:0000313" key="1">
    <source>
        <dbReference type="EMBL" id="MDO6574928.1"/>
    </source>
</evidence>
<keyword evidence="2" id="KW-1185">Reference proteome</keyword>
<comment type="caution">
    <text evidence="1">The sequence shown here is derived from an EMBL/GenBank/DDBJ whole genome shotgun (WGS) entry which is preliminary data.</text>
</comment>
<dbReference type="GO" id="GO:0000287">
    <property type="term" value="F:magnesium ion binding"/>
    <property type="evidence" value="ECO:0007669"/>
    <property type="project" value="InterPro"/>
</dbReference>
<dbReference type="Gene3D" id="3.30.1330.70">
    <property type="entry name" value="Holliday junction resolvase RusA"/>
    <property type="match status" value="1"/>
</dbReference>
<name>A0AAW7YXE4_9STAP</name>
<gene>
    <name evidence="1" type="ORF">Q4528_12400</name>
</gene>